<sequence>MKPLKLRMTAFGPYKNIEIIDFNELEQNNLFVISGNTGAGKTTIFDGICFALYGSASGTDREDNRMLRSDFADDNTHTSVELEFELKGRFYRILRQLGHVKLGNKSRTGEKYEFFEKVDGKEIPCVDRQMVSEIDRKVEEIVGLTKDQFKQIVMLPQGEFRKLLTSETENKEAILRRLFKTENYKHLSELLKNKKNIIMQEFNQVNQMRDNYIQSISNVLPKREESLLFDVLSSEHYNVNQIVTGLEEEAGFYRNQIELDQKKYEDTYHKHDGKQTAFHQAKALNERFEELENKENQLKELHIQSPVFTKKEKQLEDAERAGNIEVFEKQAKEWRKEEKEKSVILDSAKNAGKNADGRFEKAEMYYKQEESNKSKREETSKKLDRLTEYLPILKDIDERKRGLQELEIKGKKSASELEIVKKNVKEKNEAIEENNGKIKSMDDAVSQLTEKQQTLNEMREQAKVLMDFIKINNRQIELDKDLHVKETAFRKIKTKYDDQELVWVNNQASLLATHLHDGEACPVCGSLDHPGGASDEEEMVTKEQLEILKKELDEKDGLYRSAVADLKANSVQMEEKGEEVANYNIHTDQVTEVKNSLVDQGIRLKEEVDQLKKLREALKQLKSSVEKENVEVKELDAKKEQLDKLYQDLRTSYETSRALYKEKLNNVPKEVRVLSELEKQISETKALKLKLEKAWDEAQTMFQQAKEEQTRAASNLEHAKNQLEETKAKHEKAENQFKDALRNASFESEESYHQAKMSEADREKWKDEIRKFNQHLSALTQQVNELRDALKEKKRIDLTVLQQELKELKQAYELALSKLQLSKENYQEATNLKVNIIDAESQVKEHESQLSTITDLYDVIRGQNSQKISFERYLQIEYLEQIIEAANGRLARLSNGQFNLIRSDRQESHGKQSGLALDVYDSYTGQTRDVKTLSGGEKFNASLCLALGMSDVIQSFQGNITINTMFIDEGFGSLDEESLNKSIDTLIDLQQSGRMIGVISHVQELKTMFPAILEVTKTKEGYSKSEFVLK</sequence>
<evidence type="ECO:0000256" key="1">
    <source>
        <dbReference type="ARBA" id="ARBA00006930"/>
    </source>
</evidence>
<keyword evidence="6" id="KW-0540">Nuclease</keyword>
<dbReference type="PANTHER" id="PTHR32114">
    <property type="entry name" value="ABC TRANSPORTER ABCH.3"/>
    <property type="match status" value="1"/>
</dbReference>
<keyword evidence="6" id="KW-0269">Exonuclease</keyword>
<protein>
    <recommendedName>
        <fullName evidence="3">Nuclease SbcCD subunit C</fullName>
    </recommendedName>
</protein>
<evidence type="ECO:0000256" key="2">
    <source>
        <dbReference type="ARBA" id="ARBA00011322"/>
    </source>
</evidence>
<evidence type="ECO:0000313" key="6">
    <source>
        <dbReference type="EMBL" id="PAV28867.1"/>
    </source>
</evidence>
<keyword evidence="6" id="KW-0378">Hydrolase</keyword>
<dbReference type="AlphaFoldDB" id="A0A2A2IB63"/>
<evidence type="ECO:0000313" key="7">
    <source>
        <dbReference type="Proteomes" id="UP000218887"/>
    </source>
</evidence>
<comment type="similarity">
    <text evidence="1">Belongs to the SMC family. SbcC subfamily.</text>
</comment>
<dbReference type="InterPro" id="IPR038729">
    <property type="entry name" value="Rad50/SbcC_AAA"/>
</dbReference>
<dbReference type="GO" id="GO:0006302">
    <property type="term" value="P:double-strand break repair"/>
    <property type="evidence" value="ECO:0007669"/>
    <property type="project" value="InterPro"/>
</dbReference>
<keyword evidence="4" id="KW-0175">Coiled coil</keyword>
<dbReference type="GO" id="GO:0004527">
    <property type="term" value="F:exonuclease activity"/>
    <property type="evidence" value="ECO:0007669"/>
    <property type="project" value="UniProtKB-KW"/>
</dbReference>
<feature type="coiled-coil region" evidence="4">
    <location>
        <begin position="274"/>
        <end position="304"/>
    </location>
</feature>
<dbReference type="Pfam" id="PF13558">
    <property type="entry name" value="SbcC_Walker_B"/>
    <property type="match status" value="1"/>
</dbReference>
<feature type="coiled-coil region" evidence="4">
    <location>
        <begin position="601"/>
        <end position="849"/>
    </location>
</feature>
<dbReference type="SUPFAM" id="SSF52540">
    <property type="entry name" value="P-loop containing nucleoside triphosphate hydrolases"/>
    <property type="match status" value="1"/>
</dbReference>
<keyword evidence="7" id="KW-1185">Reference proteome</keyword>
<name>A0A2A2IB63_9BACI</name>
<proteinExistence type="inferred from homology"/>
<dbReference type="GO" id="GO:0016887">
    <property type="term" value="F:ATP hydrolysis activity"/>
    <property type="evidence" value="ECO:0007669"/>
    <property type="project" value="InterPro"/>
</dbReference>
<feature type="domain" description="Rad50/SbcC-type AAA" evidence="5">
    <location>
        <begin position="5"/>
        <end position="207"/>
    </location>
</feature>
<evidence type="ECO:0000256" key="3">
    <source>
        <dbReference type="ARBA" id="ARBA00013368"/>
    </source>
</evidence>
<dbReference type="Gene3D" id="3.40.50.300">
    <property type="entry name" value="P-loop containing nucleotide triphosphate hydrolases"/>
    <property type="match status" value="2"/>
</dbReference>
<dbReference type="PANTHER" id="PTHR32114:SF2">
    <property type="entry name" value="ABC TRANSPORTER ABCH.3"/>
    <property type="match status" value="1"/>
</dbReference>
<feature type="coiled-coil region" evidence="4">
    <location>
        <begin position="414"/>
        <end position="461"/>
    </location>
</feature>
<dbReference type="RefSeq" id="WP_095656307.1">
    <property type="nucleotide sequence ID" value="NZ_NPOA01000010.1"/>
</dbReference>
<evidence type="ECO:0000259" key="5">
    <source>
        <dbReference type="Pfam" id="PF13476"/>
    </source>
</evidence>
<gene>
    <name evidence="6" type="ORF">CIL05_14675</name>
</gene>
<dbReference type="Pfam" id="PF13476">
    <property type="entry name" value="AAA_23"/>
    <property type="match status" value="1"/>
</dbReference>
<dbReference type="InterPro" id="IPR027417">
    <property type="entry name" value="P-loop_NTPase"/>
</dbReference>
<comment type="subunit">
    <text evidence="2">Heterodimer of SbcC and SbcD.</text>
</comment>
<evidence type="ECO:0000256" key="4">
    <source>
        <dbReference type="SAM" id="Coils"/>
    </source>
</evidence>
<accession>A0A2A2IB63</accession>
<reference evidence="6 7" key="1">
    <citation type="submission" date="2017-08" db="EMBL/GenBank/DDBJ databases">
        <title>Virgibacillus indicus sp. nov. and Virgibacillus profoundi sp. nov, two moderately halophilic bacteria isolated from marine sediment by using the Microfluidic Streak Plate.</title>
        <authorList>
            <person name="Xu B."/>
            <person name="Hu B."/>
            <person name="Wang J."/>
            <person name="Zhu Y."/>
            <person name="Huang L."/>
            <person name="Du W."/>
            <person name="Huang Y."/>
        </authorList>
    </citation>
    <scope>NUCLEOTIDE SEQUENCE [LARGE SCALE GENOMIC DNA]</scope>
    <source>
        <strain evidence="6 7">IO3-P3-H5</strain>
    </source>
</reference>
<dbReference type="EMBL" id="NPOA01000010">
    <property type="protein sequence ID" value="PAV28867.1"/>
    <property type="molecule type" value="Genomic_DNA"/>
</dbReference>
<comment type="caution">
    <text evidence="6">The sequence shown here is derived from an EMBL/GenBank/DDBJ whole genome shotgun (WGS) entry which is preliminary data.</text>
</comment>
<organism evidence="6 7">
    <name type="scientific">Virgibacillus profundi</name>
    <dbReference type="NCBI Taxonomy" id="2024555"/>
    <lineage>
        <taxon>Bacteria</taxon>
        <taxon>Bacillati</taxon>
        <taxon>Bacillota</taxon>
        <taxon>Bacilli</taxon>
        <taxon>Bacillales</taxon>
        <taxon>Bacillaceae</taxon>
        <taxon>Virgibacillus</taxon>
    </lineage>
</organism>
<dbReference type="OrthoDB" id="9795626at2"/>
<dbReference type="Proteomes" id="UP000218887">
    <property type="component" value="Unassembled WGS sequence"/>
</dbReference>